<dbReference type="InterPro" id="IPR036388">
    <property type="entry name" value="WH-like_DNA-bd_sf"/>
</dbReference>
<proteinExistence type="predicted"/>
<accession>A0ABU3W2K2</accession>
<dbReference type="PROSITE" id="PS51118">
    <property type="entry name" value="HTH_HXLR"/>
    <property type="match status" value="1"/>
</dbReference>
<dbReference type="PANTHER" id="PTHR33204">
    <property type="entry name" value="TRANSCRIPTIONAL REGULATOR, MARR FAMILY"/>
    <property type="match status" value="1"/>
</dbReference>
<evidence type="ECO:0000256" key="4">
    <source>
        <dbReference type="SAM" id="MobiDB-lite"/>
    </source>
</evidence>
<evidence type="ECO:0000256" key="3">
    <source>
        <dbReference type="ARBA" id="ARBA00023163"/>
    </source>
</evidence>
<sequence length="160" mass="17977">MTSPSSSPDPNSATTQRADLTEPVDRSLVPDDTPPAGQHCPLARGLELVGDRWSLVILREMALGRHRYGQFSEVAEAIPTNILASRLRKLSDHGLIRKVLYQERPRRYEYHFTARGAALLPVMQALAQWGSDQLPECYRPPERFFQLTPADLLRAENGQS</sequence>
<evidence type="ECO:0000256" key="1">
    <source>
        <dbReference type="ARBA" id="ARBA00023015"/>
    </source>
</evidence>
<gene>
    <name evidence="6" type="ORF">RYS15_18890</name>
</gene>
<evidence type="ECO:0000313" key="6">
    <source>
        <dbReference type="EMBL" id="MDV2080757.1"/>
    </source>
</evidence>
<keyword evidence="3" id="KW-0804">Transcription</keyword>
<dbReference type="InterPro" id="IPR002577">
    <property type="entry name" value="HTH_HxlR"/>
</dbReference>
<keyword evidence="7" id="KW-1185">Reference proteome</keyword>
<keyword evidence="2" id="KW-0238">DNA-binding</keyword>
<name>A0ABU3W2K2_9GAMM</name>
<dbReference type="Pfam" id="PF01638">
    <property type="entry name" value="HxlR"/>
    <property type="match status" value="1"/>
</dbReference>
<dbReference type="RefSeq" id="WP_316975118.1">
    <property type="nucleotide sequence ID" value="NZ_JAWIIJ010000019.1"/>
</dbReference>
<dbReference type="InterPro" id="IPR036390">
    <property type="entry name" value="WH_DNA-bd_sf"/>
</dbReference>
<keyword evidence="1" id="KW-0805">Transcription regulation</keyword>
<feature type="compositionally biased region" description="Polar residues" evidence="4">
    <location>
        <begin position="1"/>
        <end position="18"/>
    </location>
</feature>
<evidence type="ECO:0000256" key="2">
    <source>
        <dbReference type="ARBA" id="ARBA00023125"/>
    </source>
</evidence>
<reference evidence="6 7" key="1">
    <citation type="submission" date="2023-10" db="EMBL/GenBank/DDBJ databases">
        <title>Characteristics and mechanism of a salt-tolerant marine origin heterotrophic nitrifying- aerobic denitrifying bacteria Marinobacter xestospongiae HN1.</title>
        <authorList>
            <person name="Qi R."/>
        </authorList>
    </citation>
    <scope>NUCLEOTIDE SEQUENCE [LARGE SCALE GENOMIC DNA]</scope>
    <source>
        <strain evidence="6 7">HN1</strain>
    </source>
</reference>
<feature type="domain" description="HTH hxlR-type" evidence="5">
    <location>
        <begin position="40"/>
        <end position="138"/>
    </location>
</feature>
<evidence type="ECO:0000259" key="5">
    <source>
        <dbReference type="PROSITE" id="PS51118"/>
    </source>
</evidence>
<organism evidence="6 7">
    <name type="scientific">Marinobacter xestospongiae</name>
    <dbReference type="NCBI Taxonomy" id="994319"/>
    <lineage>
        <taxon>Bacteria</taxon>
        <taxon>Pseudomonadati</taxon>
        <taxon>Pseudomonadota</taxon>
        <taxon>Gammaproteobacteria</taxon>
        <taxon>Pseudomonadales</taxon>
        <taxon>Marinobacteraceae</taxon>
        <taxon>Marinobacter</taxon>
    </lineage>
</organism>
<feature type="compositionally biased region" description="Basic and acidic residues" evidence="4">
    <location>
        <begin position="19"/>
        <end position="29"/>
    </location>
</feature>
<dbReference type="Gene3D" id="1.10.10.10">
    <property type="entry name" value="Winged helix-like DNA-binding domain superfamily/Winged helix DNA-binding domain"/>
    <property type="match status" value="1"/>
</dbReference>
<feature type="region of interest" description="Disordered" evidence="4">
    <location>
        <begin position="1"/>
        <end position="39"/>
    </location>
</feature>
<dbReference type="EMBL" id="JAWIIJ010000019">
    <property type="protein sequence ID" value="MDV2080757.1"/>
    <property type="molecule type" value="Genomic_DNA"/>
</dbReference>
<dbReference type="SUPFAM" id="SSF46785">
    <property type="entry name" value="Winged helix' DNA-binding domain"/>
    <property type="match status" value="1"/>
</dbReference>
<dbReference type="PANTHER" id="PTHR33204:SF18">
    <property type="entry name" value="TRANSCRIPTIONAL REGULATORY PROTEIN"/>
    <property type="match status" value="1"/>
</dbReference>
<protein>
    <submittedName>
        <fullName evidence="6">Helix-turn-helix domain-containing protein</fullName>
    </submittedName>
</protein>
<comment type="caution">
    <text evidence="6">The sequence shown here is derived from an EMBL/GenBank/DDBJ whole genome shotgun (WGS) entry which is preliminary data.</text>
</comment>
<evidence type="ECO:0000313" key="7">
    <source>
        <dbReference type="Proteomes" id="UP001269819"/>
    </source>
</evidence>
<dbReference type="Proteomes" id="UP001269819">
    <property type="component" value="Unassembled WGS sequence"/>
</dbReference>